<feature type="transmembrane region" description="Helical" evidence="1">
    <location>
        <begin position="57"/>
        <end position="78"/>
    </location>
</feature>
<feature type="transmembrane region" description="Helical" evidence="1">
    <location>
        <begin position="130"/>
        <end position="148"/>
    </location>
</feature>
<proteinExistence type="predicted"/>
<keyword evidence="1" id="KW-1133">Transmembrane helix</keyword>
<feature type="transmembrane region" description="Helical" evidence="1">
    <location>
        <begin position="99"/>
        <end position="118"/>
    </location>
</feature>
<keyword evidence="1" id="KW-0812">Transmembrane</keyword>
<name>A0A7D5DPW6_9BACI</name>
<reference evidence="2" key="1">
    <citation type="submission" date="2020-06" db="EMBL/GenBank/DDBJ databases">
        <title>Identification and characterization of a novel circular bacteriocin, bacicyclicin XIN-1 from Bacillus xiangshan Xin1.</title>
        <authorList>
            <person name="Xin B."/>
        </authorList>
    </citation>
    <scope>NUCLEOTIDE SEQUENCE</scope>
    <source>
        <strain evidence="2">Xin1</strain>
    </source>
</reference>
<dbReference type="AlphaFoldDB" id="A0A7D5DPW6"/>
<protein>
    <submittedName>
        <fullName evidence="2">BacD</fullName>
    </submittedName>
</protein>
<accession>A0A7D5DPW6</accession>
<gene>
    <name evidence="2" type="primary">bacD</name>
</gene>
<organism evidence="2">
    <name type="scientific">Bacillus sp. Xin1</name>
    <dbReference type="NCBI Taxonomy" id="2740676"/>
    <lineage>
        <taxon>Bacteria</taxon>
        <taxon>Bacillati</taxon>
        <taxon>Bacillota</taxon>
        <taxon>Bacilli</taxon>
        <taxon>Bacillales</taxon>
        <taxon>Bacillaceae</taxon>
        <taxon>Bacillus</taxon>
    </lineage>
</organism>
<sequence>MHLQLINNQKVIRFSFFILWLFSTFLLFINMNNKETLILEQIKGLGVSPEQLNLFKIVSVVINVFFTSVLLIIVYIILRWTFKKIYNDEQTRKTMFSSIFFLNLNLKFLLFIILNTLSNVFGLDNSKLTIINSILFILISVILNAKIAKIIKIDKFYILPIVFLIVLVI</sequence>
<evidence type="ECO:0000313" key="2">
    <source>
        <dbReference type="EMBL" id="QLA09670.1"/>
    </source>
</evidence>
<feature type="transmembrane region" description="Helical" evidence="1">
    <location>
        <begin position="12"/>
        <end position="31"/>
    </location>
</feature>
<evidence type="ECO:0000256" key="1">
    <source>
        <dbReference type="SAM" id="Phobius"/>
    </source>
</evidence>
<keyword evidence="1" id="KW-0472">Membrane</keyword>
<dbReference type="EMBL" id="MT588114">
    <property type="protein sequence ID" value="QLA09670.1"/>
    <property type="molecule type" value="Genomic_DNA"/>
</dbReference>
<dbReference type="RefSeq" id="WP_174103650.1">
    <property type="nucleotide sequence ID" value="NZ_JABUAE010000060.1"/>
</dbReference>